<dbReference type="SMART" id="SM00220">
    <property type="entry name" value="S_TKc"/>
    <property type="match status" value="1"/>
</dbReference>
<dbReference type="AlphaFoldDB" id="A0A7M5XJQ9"/>
<comment type="subcellular location">
    <subcellularLocation>
        <location evidence="1">Membrane</location>
        <topology evidence="1">Single-pass type I membrane protein</topology>
    </subcellularLocation>
</comment>
<dbReference type="PROSITE" id="PS00108">
    <property type="entry name" value="PROTEIN_KINASE_ST"/>
    <property type="match status" value="1"/>
</dbReference>
<name>A0A7M5XJQ9_9CNID</name>
<dbReference type="InterPro" id="IPR003605">
    <property type="entry name" value="GS_dom"/>
</dbReference>
<dbReference type="SMART" id="SM00467">
    <property type="entry name" value="GS"/>
    <property type="match status" value="1"/>
</dbReference>
<dbReference type="RefSeq" id="XP_066926121.1">
    <property type="nucleotide sequence ID" value="XM_067070020.1"/>
</dbReference>
<evidence type="ECO:0000256" key="13">
    <source>
        <dbReference type="ARBA" id="ARBA00023170"/>
    </source>
</evidence>
<dbReference type="PANTHER" id="PTHR23255:SF71">
    <property type="entry name" value="RECEPTOR PROTEIN SERINE_THREONINE KINASE"/>
    <property type="match status" value="1"/>
</dbReference>
<comment type="similarity">
    <text evidence="2">Belongs to the protein kinase superfamily. TKL Ser/Thr protein kinase family. TGFB receptor subfamily.</text>
</comment>
<dbReference type="GO" id="GO:0005886">
    <property type="term" value="C:plasma membrane"/>
    <property type="evidence" value="ECO:0007669"/>
    <property type="project" value="TreeGrafter"/>
</dbReference>
<dbReference type="GO" id="GO:0071363">
    <property type="term" value="P:cellular response to growth factor stimulus"/>
    <property type="evidence" value="ECO:0007669"/>
    <property type="project" value="TreeGrafter"/>
</dbReference>
<evidence type="ECO:0000313" key="19">
    <source>
        <dbReference type="EnsemblMetazoa" id="CLYHEMP024109.1"/>
    </source>
</evidence>
<dbReference type="RefSeq" id="XP_066926120.1">
    <property type="nucleotide sequence ID" value="XM_067070019.1"/>
</dbReference>
<evidence type="ECO:0000256" key="8">
    <source>
        <dbReference type="ARBA" id="ARBA00022741"/>
    </source>
</evidence>
<dbReference type="PANTHER" id="PTHR23255">
    <property type="entry name" value="TRANSFORMING GROWTH FACTOR-BETA RECEPTOR TYPE I AND II"/>
    <property type="match status" value="1"/>
</dbReference>
<accession>A0A7M5XJQ9</accession>
<evidence type="ECO:0000256" key="14">
    <source>
        <dbReference type="PROSITE-ProRule" id="PRU10141"/>
    </source>
</evidence>
<keyword evidence="12 16" id="KW-0472">Membrane</keyword>
<keyword evidence="20" id="KW-1185">Reference proteome</keyword>
<dbReference type="InterPro" id="IPR000333">
    <property type="entry name" value="TGFB_receptor"/>
</dbReference>
<dbReference type="InterPro" id="IPR017441">
    <property type="entry name" value="Protein_kinase_ATP_BS"/>
</dbReference>
<evidence type="ECO:0000256" key="1">
    <source>
        <dbReference type="ARBA" id="ARBA00004479"/>
    </source>
</evidence>
<dbReference type="Pfam" id="PF07714">
    <property type="entry name" value="PK_Tyr_Ser-Thr"/>
    <property type="match status" value="1"/>
</dbReference>
<dbReference type="GO" id="GO:0005524">
    <property type="term" value="F:ATP binding"/>
    <property type="evidence" value="ECO:0007669"/>
    <property type="project" value="UniProtKB-UniRule"/>
</dbReference>
<dbReference type="SUPFAM" id="SSF56112">
    <property type="entry name" value="Protein kinase-like (PK-like)"/>
    <property type="match status" value="1"/>
</dbReference>
<dbReference type="GO" id="GO:0043235">
    <property type="term" value="C:receptor complex"/>
    <property type="evidence" value="ECO:0007669"/>
    <property type="project" value="TreeGrafter"/>
</dbReference>
<evidence type="ECO:0000256" key="7">
    <source>
        <dbReference type="ARBA" id="ARBA00022729"/>
    </source>
</evidence>
<dbReference type="EnsemblMetazoa" id="CLYHEMT024109.1">
    <property type="protein sequence ID" value="CLYHEMP024109.1"/>
    <property type="gene ID" value="CLYHEMG024109"/>
</dbReference>
<evidence type="ECO:0000256" key="2">
    <source>
        <dbReference type="ARBA" id="ARBA00009605"/>
    </source>
</evidence>
<dbReference type="Gene3D" id="3.30.200.20">
    <property type="entry name" value="Phosphorylase Kinase, domain 1"/>
    <property type="match status" value="1"/>
</dbReference>
<feature type="transmembrane region" description="Helical" evidence="16">
    <location>
        <begin position="119"/>
        <end position="140"/>
    </location>
</feature>
<dbReference type="InterPro" id="IPR008271">
    <property type="entry name" value="Ser/Thr_kinase_AS"/>
</dbReference>
<keyword evidence="11 16" id="KW-1133">Transmembrane helix</keyword>
<reference evidence="19" key="1">
    <citation type="submission" date="2021-01" db="UniProtKB">
        <authorList>
            <consortium name="EnsemblMetazoa"/>
        </authorList>
    </citation>
    <scope>IDENTIFICATION</scope>
</reference>
<evidence type="ECO:0000256" key="12">
    <source>
        <dbReference type="ARBA" id="ARBA00023136"/>
    </source>
</evidence>
<feature type="binding site" evidence="14">
    <location>
        <position position="222"/>
    </location>
    <ligand>
        <name>ATP</name>
        <dbReference type="ChEBI" id="CHEBI:30616"/>
    </ligand>
</feature>
<evidence type="ECO:0000256" key="15">
    <source>
        <dbReference type="RuleBase" id="RU000304"/>
    </source>
</evidence>
<keyword evidence="8 14" id="KW-0547">Nucleotide-binding</keyword>
<evidence type="ECO:0000313" key="20">
    <source>
        <dbReference type="Proteomes" id="UP000594262"/>
    </source>
</evidence>
<evidence type="ECO:0000259" key="18">
    <source>
        <dbReference type="PROSITE" id="PS51256"/>
    </source>
</evidence>
<keyword evidence="7" id="KW-0732">Signal</keyword>
<dbReference type="GeneID" id="136813505"/>
<evidence type="ECO:0000256" key="3">
    <source>
        <dbReference type="ARBA" id="ARBA00012401"/>
    </source>
</evidence>
<dbReference type="OrthoDB" id="69842at2759"/>
<dbReference type="InterPro" id="IPR001245">
    <property type="entry name" value="Ser-Thr/Tyr_kinase_cat_dom"/>
</dbReference>
<keyword evidence="4 15" id="KW-0723">Serine/threonine-protein kinase</keyword>
<dbReference type="PROSITE" id="PS00107">
    <property type="entry name" value="PROTEIN_KINASE_ATP"/>
    <property type="match status" value="1"/>
</dbReference>
<dbReference type="EC" id="2.7.11.30" evidence="3"/>
<dbReference type="GO" id="GO:0004675">
    <property type="term" value="F:transmembrane receptor protein serine/threonine kinase activity"/>
    <property type="evidence" value="ECO:0007669"/>
    <property type="project" value="UniProtKB-EC"/>
</dbReference>
<dbReference type="InterPro" id="IPR011009">
    <property type="entry name" value="Kinase-like_dom_sf"/>
</dbReference>
<evidence type="ECO:0000256" key="9">
    <source>
        <dbReference type="ARBA" id="ARBA00022777"/>
    </source>
</evidence>
<proteinExistence type="inferred from homology"/>
<dbReference type="PROSITE" id="PS51256">
    <property type="entry name" value="GS"/>
    <property type="match status" value="1"/>
</dbReference>
<protein>
    <recommendedName>
        <fullName evidence="3">receptor protein serine/threonine kinase</fullName>
        <ecNumber evidence="3">2.7.11.30</ecNumber>
    </recommendedName>
</protein>
<dbReference type="FunFam" id="1.10.510.10:FF:000304">
    <property type="entry name" value="Receptor protein serine/threonine kinase"/>
    <property type="match status" value="1"/>
</dbReference>
<sequence>MSCICNNNSTNEIPCINNKCVLSSSTDQRCFTSLEKAHKGCVDKRRCYSHKNPFKRPLLECCDVQTNGNLCNENQQLRYLLIDANGPVMKMTPGNTDQSPTSQIPIQEAAPFRLSNVQIAAVISVPFSLLFIGLSLLVLIRGKRNKRKAKKVEEEYNRREEVLLGLESLNLQEITTSGSGAGLPLLIQRTIARQIILHEVIGTGRFGYVHRGTWHDQNVAVKLFLTNEENSWFREAQVYQTTMLRHENILGFIAADNKDTGACTELWLVTEYHSNGSLFDFLQDNTLNFNQLVTMVFNIINGLAHLHMEVIGTEGKRAMAHRDIKSKNILVKANRTCCIADLGLTVLHSSVDNKVDIPTNPRTGTTRYQAPELLDNTINLRHFESYRRADMYAFGLCVWEICRRTDICGEVEKYQLPYFDCVEPDPSREQMYEVVCMDAIRPHISEDWQQEDRMKKLIKIMKECWYYEGAARLTSLRVKKDLLPLCRSLDIHV</sequence>
<keyword evidence="5" id="KW-0808">Transferase</keyword>
<dbReference type="InterPro" id="IPR000719">
    <property type="entry name" value="Prot_kinase_dom"/>
</dbReference>
<evidence type="ECO:0000256" key="16">
    <source>
        <dbReference type="SAM" id="Phobius"/>
    </source>
</evidence>
<keyword evidence="10 14" id="KW-0067">ATP-binding</keyword>
<dbReference type="Pfam" id="PF08515">
    <property type="entry name" value="TGF_beta_GS"/>
    <property type="match status" value="1"/>
</dbReference>
<evidence type="ECO:0000256" key="10">
    <source>
        <dbReference type="ARBA" id="ARBA00022840"/>
    </source>
</evidence>
<feature type="domain" description="Protein kinase" evidence="17">
    <location>
        <begin position="195"/>
        <end position="493"/>
    </location>
</feature>
<dbReference type="Gene3D" id="1.10.510.10">
    <property type="entry name" value="Transferase(Phosphotransferase) domain 1"/>
    <property type="match status" value="1"/>
</dbReference>
<evidence type="ECO:0000256" key="6">
    <source>
        <dbReference type="ARBA" id="ARBA00022692"/>
    </source>
</evidence>
<keyword evidence="9" id="KW-0418">Kinase</keyword>
<evidence type="ECO:0000256" key="11">
    <source>
        <dbReference type="ARBA" id="ARBA00022989"/>
    </source>
</evidence>
<dbReference type="Proteomes" id="UP000594262">
    <property type="component" value="Unplaced"/>
</dbReference>
<feature type="domain" description="GS" evidence="18">
    <location>
        <begin position="157"/>
        <end position="194"/>
    </location>
</feature>
<keyword evidence="13" id="KW-0675">Receptor</keyword>
<evidence type="ECO:0000256" key="5">
    <source>
        <dbReference type="ARBA" id="ARBA00022679"/>
    </source>
</evidence>
<keyword evidence="6 16" id="KW-0812">Transmembrane</keyword>
<dbReference type="PROSITE" id="PS50011">
    <property type="entry name" value="PROTEIN_KINASE_DOM"/>
    <property type="match status" value="1"/>
</dbReference>
<evidence type="ECO:0000256" key="4">
    <source>
        <dbReference type="ARBA" id="ARBA00022527"/>
    </source>
</evidence>
<organism evidence="19 20">
    <name type="scientific">Clytia hemisphaerica</name>
    <dbReference type="NCBI Taxonomy" id="252671"/>
    <lineage>
        <taxon>Eukaryota</taxon>
        <taxon>Metazoa</taxon>
        <taxon>Cnidaria</taxon>
        <taxon>Hydrozoa</taxon>
        <taxon>Hydroidolina</taxon>
        <taxon>Leptothecata</taxon>
        <taxon>Obeliida</taxon>
        <taxon>Clytiidae</taxon>
        <taxon>Clytia</taxon>
    </lineage>
</organism>
<evidence type="ECO:0000259" key="17">
    <source>
        <dbReference type="PROSITE" id="PS50011"/>
    </source>
</evidence>